<comment type="caution">
    <text evidence="1">The sequence shown here is derived from an EMBL/GenBank/DDBJ whole genome shotgun (WGS) entry which is preliminary data.</text>
</comment>
<reference evidence="1" key="1">
    <citation type="submission" date="2019-08" db="EMBL/GenBank/DDBJ databases">
        <authorList>
            <person name="Kucharzyk K."/>
            <person name="Murdoch R.W."/>
            <person name="Higgins S."/>
            <person name="Loffler F."/>
        </authorList>
    </citation>
    <scope>NUCLEOTIDE SEQUENCE</scope>
</reference>
<proteinExistence type="predicted"/>
<evidence type="ECO:0000313" key="1">
    <source>
        <dbReference type="EMBL" id="MPL68045.1"/>
    </source>
</evidence>
<protein>
    <submittedName>
        <fullName evidence="1">Uncharacterized protein</fullName>
    </submittedName>
</protein>
<dbReference type="EMBL" id="VSSQ01000040">
    <property type="protein sequence ID" value="MPL68045.1"/>
    <property type="molecule type" value="Genomic_DNA"/>
</dbReference>
<gene>
    <name evidence="1" type="ORF">SDC9_13758</name>
</gene>
<accession>A0A644TM44</accession>
<organism evidence="1">
    <name type="scientific">bioreactor metagenome</name>
    <dbReference type="NCBI Taxonomy" id="1076179"/>
    <lineage>
        <taxon>unclassified sequences</taxon>
        <taxon>metagenomes</taxon>
        <taxon>ecological metagenomes</taxon>
    </lineage>
</organism>
<dbReference type="AlphaFoldDB" id="A0A644TM44"/>
<name>A0A644TM44_9ZZZZ</name>
<sequence>MIFNAADLVLNFIEAKDTVIDSVINDIDSIINLIKGIGVKWNVTNNVLNAADFILDFI</sequence>